<dbReference type="PROSITE" id="PS50105">
    <property type="entry name" value="SAM_DOMAIN"/>
    <property type="match status" value="2"/>
</dbReference>
<feature type="compositionally biased region" description="Polar residues" evidence="5">
    <location>
        <begin position="1000"/>
        <end position="1022"/>
    </location>
</feature>
<dbReference type="CDD" id="cd09566">
    <property type="entry name" value="SAM_liprin-beta1_2_repeat2"/>
    <property type="match status" value="1"/>
</dbReference>
<protein>
    <recommendedName>
        <fullName evidence="6">SAM domain-containing protein</fullName>
    </recommendedName>
</protein>
<feature type="region of interest" description="Disordered" evidence="5">
    <location>
        <begin position="998"/>
        <end position="1022"/>
    </location>
</feature>
<comment type="similarity">
    <text evidence="1">Belongs to the liprin family. Liprin-beta subfamily.</text>
</comment>
<keyword evidence="8" id="KW-1185">Reference proteome</keyword>
<organism evidence="7 8">
    <name type="scientific">Polypedilum vanderplanki</name>
    <name type="common">Sleeping chironomid midge</name>
    <dbReference type="NCBI Taxonomy" id="319348"/>
    <lineage>
        <taxon>Eukaryota</taxon>
        <taxon>Metazoa</taxon>
        <taxon>Ecdysozoa</taxon>
        <taxon>Arthropoda</taxon>
        <taxon>Hexapoda</taxon>
        <taxon>Insecta</taxon>
        <taxon>Pterygota</taxon>
        <taxon>Neoptera</taxon>
        <taxon>Endopterygota</taxon>
        <taxon>Diptera</taxon>
        <taxon>Nematocera</taxon>
        <taxon>Chironomoidea</taxon>
        <taxon>Chironomidae</taxon>
        <taxon>Chironominae</taxon>
        <taxon>Polypedilum</taxon>
        <taxon>Polypedilum</taxon>
    </lineage>
</organism>
<evidence type="ECO:0000256" key="3">
    <source>
        <dbReference type="ARBA" id="ARBA00023054"/>
    </source>
</evidence>
<accession>A0A9J6CFZ4</accession>
<dbReference type="InterPro" id="IPR037618">
    <property type="entry name" value="LIPB1/2_SAM_2nd"/>
</dbReference>
<dbReference type="SUPFAM" id="SSF47769">
    <property type="entry name" value="SAM/Pointed domain"/>
    <property type="match status" value="2"/>
</dbReference>
<keyword evidence="3 4" id="KW-0175">Coiled coil</keyword>
<dbReference type="PANTHER" id="PTHR12587">
    <property type="entry name" value="LAR INTERACTING PROTEIN LIP -RELATED PROTEIN"/>
    <property type="match status" value="1"/>
</dbReference>
<dbReference type="EMBL" id="JADBJN010000001">
    <property type="protein sequence ID" value="KAG5680534.1"/>
    <property type="molecule type" value="Genomic_DNA"/>
</dbReference>
<dbReference type="Proteomes" id="UP001107558">
    <property type="component" value="Chromosome 1"/>
</dbReference>
<dbReference type="AlphaFoldDB" id="A0A9J6CFZ4"/>
<dbReference type="PANTHER" id="PTHR12587:SF14">
    <property type="entry name" value="AT31531P"/>
    <property type="match status" value="1"/>
</dbReference>
<proteinExistence type="inferred from homology"/>
<dbReference type="GO" id="GO:0048786">
    <property type="term" value="C:presynaptic active zone"/>
    <property type="evidence" value="ECO:0007669"/>
    <property type="project" value="TreeGrafter"/>
</dbReference>
<feature type="domain" description="SAM" evidence="6">
    <location>
        <begin position="786"/>
        <end position="844"/>
    </location>
</feature>
<evidence type="ECO:0000313" key="7">
    <source>
        <dbReference type="EMBL" id="KAG5680534.1"/>
    </source>
</evidence>
<comment type="caution">
    <text evidence="7">The sequence shown here is derived from an EMBL/GenBank/DDBJ whole genome shotgun (WGS) entry which is preliminary data.</text>
</comment>
<dbReference type="InterPro" id="IPR037617">
    <property type="entry name" value="LIPB1/2_SAM_1"/>
</dbReference>
<dbReference type="InterPro" id="IPR058914">
    <property type="entry name" value="LIPB1/2_CC"/>
</dbReference>
<dbReference type="OrthoDB" id="6516566at2759"/>
<dbReference type="Pfam" id="PF07647">
    <property type="entry name" value="SAM_2"/>
    <property type="match status" value="1"/>
</dbReference>
<sequence>MDLNDEASKLLEKALSQFDGIILDDQNSQPSTLNVLSAATTLTLALQQCKNTPSPPDKETAEIINAWLEAFMPPIQLTLGNEIEKEVVQKGDITPPKHSENARKIQRLLKKRREMLAEQKQKLEIEKQSSLPEKPQKVSNDTKIIHKNEQTTSEEEEEQPETLTENSESYDSNDSLHGVIINKDLGEKVESSTDDEEEDDEITWTCLQRSQKRTHESFDQKYDIMKEEEADRKTPARNELRSPNSMKPPRHSNVASASLDRRQRSRSQSHRRERDSKSRSTHSLKEKDLNDKILIANNLAKDNNSSSSCSNKRMSPIAWEIPPPPAFHPWDQHYHKHNMTSREELRSMDYYRRPYDPYRLGSCQELYHFPSTHSLSGNCDSPYYHYPPPSCCSSHYYPPSYQRQDNSSERVRRLQSDKDALQLQITILQEQINAQNDKLKELEMNINEKNHQLQTTEDLLNREMLSRSSLETQKLELMQAISEFKLQQATLERENFELRSGVLKSSLTNLNNAQSPYTNKRYGTQNMQQFAAINQKNNNTLSGSHGNLSQNLTLANASSPEFSRQRTDIHYSSLPRQSFATATMLSLSSSGGLNGNHQDTSDISNGQRRNVAFSNNDKIIDDSINIPQRSYQIQALTSPSMSQKHKGLRGIFEKIKSNNNGNVSLVEDSIGNGENDFVRGGMRATAGPRLGWSSQEKNMKPFKDWDTEMICSWLEELGLDYAIENAKRWLKNGSELMSAAPLDIEKELNLKSNLHRKKILLAMADITEQESDDLLRNAGKLDTAWVLRWLDDIGLPQHKDEFMAARVDGRVLHRLTFDDLAYMHITSTLHAASLRRGIQLLREQNFNPDCLIRRLGEIDKNKIVFWTSHCIMEWLRLVDLAEYAPNLRGSGVHGSLMVNEIKFNTELLADLLSIPGSKTLLRRHLQTHFKDLLGRDCIQLKREAENTLGFIPLTITAKIKTPKKSQFSLKRKKSIKNEETEFSNYVCPMTESEEYDDLDSNGNCTKTNSTGRSSVKSCFTAN</sequence>
<dbReference type="CDD" id="cd09563">
    <property type="entry name" value="SAM_liprin-beta1_2_repeat1"/>
    <property type="match status" value="1"/>
</dbReference>
<keyword evidence="2" id="KW-0677">Repeat</keyword>
<dbReference type="Pfam" id="PF26022">
    <property type="entry name" value="CC_Liprin_beta"/>
    <property type="match status" value="1"/>
</dbReference>
<evidence type="ECO:0000313" key="8">
    <source>
        <dbReference type="Proteomes" id="UP001107558"/>
    </source>
</evidence>
<evidence type="ECO:0000256" key="5">
    <source>
        <dbReference type="SAM" id="MobiDB-lite"/>
    </source>
</evidence>
<reference evidence="7" key="1">
    <citation type="submission" date="2021-03" db="EMBL/GenBank/DDBJ databases">
        <title>Chromosome level genome of the anhydrobiotic midge Polypedilum vanderplanki.</title>
        <authorList>
            <person name="Yoshida Y."/>
            <person name="Kikawada T."/>
            <person name="Gusev O."/>
        </authorList>
    </citation>
    <scope>NUCLEOTIDE SEQUENCE</scope>
    <source>
        <strain evidence="7">NIAS01</strain>
        <tissue evidence="7">Whole body or cell culture</tissue>
    </source>
</reference>
<feature type="domain" description="SAM" evidence="6">
    <location>
        <begin position="705"/>
        <end position="769"/>
    </location>
</feature>
<name>A0A9J6CFZ4_POLVA</name>
<dbReference type="InterPro" id="IPR013761">
    <property type="entry name" value="SAM/pointed_sf"/>
</dbReference>
<dbReference type="SMART" id="SM00454">
    <property type="entry name" value="SAM"/>
    <property type="match status" value="3"/>
</dbReference>
<gene>
    <name evidence="7" type="ORF">PVAND_010038</name>
</gene>
<evidence type="ECO:0000256" key="2">
    <source>
        <dbReference type="ARBA" id="ARBA00022737"/>
    </source>
</evidence>
<evidence type="ECO:0000259" key="6">
    <source>
        <dbReference type="PROSITE" id="PS50105"/>
    </source>
</evidence>
<feature type="coiled-coil region" evidence="4">
    <location>
        <begin position="404"/>
        <end position="459"/>
    </location>
</feature>
<dbReference type="InterPro" id="IPR029515">
    <property type="entry name" value="Liprin"/>
</dbReference>
<dbReference type="InterPro" id="IPR001660">
    <property type="entry name" value="SAM"/>
</dbReference>
<evidence type="ECO:0000256" key="4">
    <source>
        <dbReference type="SAM" id="Coils"/>
    </source>
</evidence>
<dbReference type="GO" id="GO:0007528">
    <property type="term" value="P:neuromuscular junction development"/>
    <property type="evidence" value="ECO:0007669"/>
    <property type="project" value="TreeGrafter"/>
</dbReference>
<feature type="compositionally biased region" description="Basic and acidic residues" evidence="5">
    <location>
        <begin position="270"/>
        <end position="289"/>
    </location>
</feature>
<feature type="region of interest" description="Disordered" evidence="5">
    <location>
        <begin position="123"/>
        <end position="289"/>
    </location>
</feature>
<dbReference type="Gene3D" id="1.10.150.50">
    <property type="entry name" value="Transcription Factor, Ets-1"/>
    <property type="match status" value="3"/>
</dbReference>
<feature type="compositionally biased region" description="Basic and acidic residues" evidence="5">
    <location>
        <begin position="213"/>
        <end position="240"/>
    </location>
</feature>
<evidence type="ECO:0000256" key="1">
    <source>
        <dbReference type="ARBA" id="ARBA00007547"/>
    </source>
</evidence>
<dbReference type="Pfam" id="PF00536">
    <property type="entry name" value="SAM_1"/>
    <property type="match status" value="2"/>
</dbReference>
<feature type="compositionally biased region" description="Acidic residues" evidence="5">
    <location>
        <begin position="192"/>
        <end position="202"/>
    </location>
</feature>